<feature type="transmembrane region" description="Helical" evidence="1">
    <location>
        <begin position="332"/>
        <end position="350"/>
    </location>
</feature>
<protein>
    <submittedName>
        <fullName evidence="2">DUF63 family protein</fullName>
    </submittedName>
</protein>
<feature type="transmembrane region" description="Helical" evidence="1">
    <location>
        <begin position="207"/>
        <end position="228"/>
    </location>
</feature>
<dbReference type="Pfam" id="PF01889">
    <property type="entry name" value="DUF63"/>
    <property type="match status" value="1"/>
</dbReference>
<evidence type="ECO:0000313" key="3">
    <source>
        <dbReference type="Proteomes" id="UP000297053"/>
    </source>
</evidence>
<dbReference type="Proteomes" id="UP000297053">
    <property type="component" value="Chromosome"/>
</dbReference>
<proteinExistence type="predicted"/>
<dbReference type="KEGG" id="halz:E5139_14240"/>
<keyword evidence="1" id="KW-0812">Transmembrane</keyword>
<keyword evidence="1" id="KW-0472">Membrane</keyword>
<reference evidence="2 3" key="1">
    <citation type="submission" date="2019-04" db="EMBL/GenBank/DDBJ databases">
        <title>Complete genome sequence of Arthrobacter sp. ZXY-2 associated with effective atrazine degradation and salt adaptation.</title>
        <authorList>
            <person name="Zhao X."/>
        </authorList>
    </citation>
    <scope>NUCLEOTIDE SEQUENCE [LARGE SCALE GENOMIC DNA]</scope>
    <source>
        <strain evidence="3">ZP60</strain>
    </source>
</reference>
<evidence type="ECO:0000256" key="1">
    <source>
        <dbReference type="SAM" id="Phobius"/>
    </source>
</evidence>
<reference evidence="2 3" key="2">
    <citation type="submission" date="2019-04" db="EMBL/GenBank/DDBJ databases">
        <authorList>
            <person name="Yang S."/>
            <person name="Wei W."/>
        </authorList>
    </citation>
    <scope>NUCLEOTIDE SEQUENCE [LARGE SCALE GENOMIC DNA]</scope>
    <source>
        <strain evidence="3">ZP60</strain>
    </source>
</reference>
<sequence length="388" mass="42150">MDAVARLESRLDGRDPLGLWVASLVGLIGLFSGAALVATQTVWDRFVWQYFWGPVAADAQAARCALREGSAVELVFSADACAQARATGTAIYAEPGYTIVSEVGYMLVLVYMLVGVYLFLQRYELVTDIDLYYPLVPFMLLGGSLRVVEDATDAAVRAGVDPAISYPLNSLLVSPVIYFTLFVLTLGSLVVVRRLERGGQIDDGNRALGVVGWGLLSLNLLSLLWLSVTREYVTLYPQMVTIVVVGAIALAYVNWKAIEAAWPELTDATAYIGFFVLWGHAIDGIANVITGDWLDALGIPGEYFAKHPANRIIVDVTEAIQPASLSATIGTSWPFLVVKMLVASLVLWLFTEEFVEESQRYALLLLVAVTAVGLGPGTRDMLRVTFGI</sequence>
<dbReference type="GeneID" id="42180122"/>
<feature type="transmembrane region" description="Helical" evidence="1">
    <location>
        <begin position="265"/>
        <end position="282"/>
    </location>
</feature>
<feature type="transmembrane region" description="Helical" evidence="1">
    <location>
        <begin position="132"/>
        <end position="148"/>
    </location>
</feature>
<feature type="transmembrane region" description="Helical" evidence="1">
    <location>
        <begin position="176"/>
        <end position="195"/>
    </location>
</feature>
<name>A0A4D6KJ55_9EURY</name>
<dbReference type="InterPro" id="IPR002749">
    <property type="entry name" value="DUF63"/>
</dbReference>
<keyword evidence="1" id="KW-1133">Transmembrane helix</keyword>
<feature type="transmembrane region" description="Helical" evidence="1">
    <location>
        <begin position="362"/>
        <end position="378"/>
    </location>
</feature>
<dbReference type="EMBL" id="CP039375">
    <property type="protein sequence ID" value="QCD66749.1"/>
    <property type="molecule type" value="Genomic_DNA"/>
</dbReference>
<dbReference type="PANTHER" id="PTHR40700">
    <property type="entry name" value="HYPOTHETICAL MEMBRANE PROTEIN, CONSERVED, DUF63 FAMILY"/>
    <property type="match status" value="1"/>
</dbReference>
<dbReference type="AlphaFoldDB" id="A0A4D6KJ55"/>
<feature type="transmembrane region" description="Helical" evidence="1">
    <location>
        <begin position="103"/>
        <end position="120"/>
    </location>
</feature>
<feature type="transmembrane region" description="Helical" evidence="1">
    <location>
        <begin position="17"/>
        <end position="38"/>
    </location>
</feature>
<gene>
    <name evidence="2" type="ORF">E5139_14240</name>
</gene>
<feature type="transmembrane region" description="Helical" evidence="1">
    <location>
        <begin position="234"/>
        <end position="253"/>
    </location>
</feature>
<dbReference type="RefSeq" id="WP_015763176.1">
    <property type="nucleotide sequence ID" value="NZ_CP039375.1"/>
</dbReference>
<dbReference type="OMA" id="FEDSPRY"/>
<dbReference type="PANTHER" id="PTHR40700:SF1">
    <property type="entry name" value="DUF63 DOMAIN-CONTAINING PROTEIN"/>
    <property type="match status" value="1"/>
</dbReference>
<accession>A0A4D6KJ55</accession>
<evidence type="ECO:0000313" key="2">
    <source>
        <dbReference type="EMBL" id="QCD66749.1"/>
    </source>
</evidence>
<organism evidence="2 3">
    <name type="scientific">Halomicrobium mukohataei</name>
    <dbReference type="NCBI Taxonomy" id="57705"/>
    <lineage>
        <taxon>Archaea</taxon>
        <taxon>Methanobacteriati</taxon>
        <taxon>Methanobacteriota</taxon>
        <taxon>Stenosarchaea group</taxon>
        <taxon>Halobacteria</taxon>
        <taxon>Halobacteriales</taxon>
        <taxon>Haloarculaceae</taxon>
        <taxon>Halomicrobium</taxon>
    </lineage>
</organism>